<feature type="compositionally biased region" description="Low complexity" evidence="1">
    <location>
        <begin position="42"/>
        <end position="55"/>
    </location>
</feature>
<gene>
    <name evidence="3" type="ORF">JY500_00385</name>
</gene>
<dbReference type="RefSeq" id="WP_206254677.1">
    <property type="nucleotide sequence ID" value="NZ_CP071060.1"/>
</dbReference>
<proteinExistence type="predicted"/>
<accession>A0ABX7M8R8</accession>
<evidence type="ECO:0000256" key="2">
    <source>
        <dbReference type="SAM" id="SignalP"/>
    </source>
</evidence>
<feature type="compositionally biased region" description="Pro residues" evidence="1">
    <location>
        <begin position="56"/>
        <end position="74"/>
    </location>
</feature>
<feature type="region of interest" description="Disordered" evidence="1">
    <location>
        <begin position="26"/>
        <end position="77"/>
    </location>
</feature>
<reference evidence="3 4" key="1">
    <citation type="submission" date="2021-02" db="EMBL/GenBank/DDBJ databases">
        <title>Niveibacterium changnyeongensis HC41.</title>
        <authorList>
            <person name="Kang M."/>
        </authorList>
    </citation>
    <scope>NUCLEOTIDE SEQUENCE [LARGE SCALE GENOMIC DNA]</scope>
    <source>
        <strain evidence="3 4">HC41</strain>
    </source>
</reference>
<name>A0ABX7M8R8_9RHOO</name>
<evidence type="ECO:0000313" key="3">
    <source>
        <dbReference type="EMBL" id="QSI77143.1"/>
    </source>
</evidence>
<dbReference type="Proteomes" id="UP000663570">
    <property type="component" value="Chromosome"/>
</dbReference>
<keyword evidence="2" id="KW-0732">Signal</keyword>
<dbReference type="InterPro" id="IPR011673">
    <property type="entry name" value="DUF1615"/>
</dbReference>
<evidence type="ECO:0000313" key="4">
    <source>
        <dbReference type="Proteomes" id="UP000663570"/>
    </source>
</evidence>
<evidence type="ECO:0000256" key="1">
    <source>
        <dbReference type="SAM" id="MobiDB-lite"/>
    </source>
</evidence>
<dbReference type="PROSITE" id="PS51257">
    <property type="entry name" value="PROKAR_LIPOPROTEIN"/>
    <property type="match status" value="1"/>
</dbReference>
<feature type="compositionally biased region" description="Pro residues" evidence="1">
    <location>
        <begin position="26"/>
        <end position="41"/>
    </location>
</feature>
<dbReference type="EMBL" id="CP071060">
    <property type="protein sequence ID" value="QSI77143.1"/>
    <property type="molecule type" value="Genomic_DNA"/>
</dbReference>
<sequence>MIRPVLQALIPALLLAACVTAPQGLPPESPSIETPPAPQPGAAPGIVIPPADAGRPLPPVVPVPPQQPPRPPYPSEREGVAQVLRLIPPKATDRNGWAEDIFRAFAAQQLAPTQAQFCAAIAVIEQESSFVADPPVPGLGHIVREELYRKAAGYLVPPVVVDMALLKPSRDGRSYGKRIDALRTEREMNSLFNEMVAELPDFAKALGNKNPIRTGGPMQVSVSFAEDYLQTHRYPYPRRGTVRDEVFTRRGGVYFGIANLLDYPASYPSPLYRFADFNAGRYASRNAAFQAAVARLSGRKLSLDGDLLRYRDGQALREQSSTELALLDLAGKLGLNASEIRRDLLLEKSAAFAQSPLWLRVMAQADHVAGKPVARELLPQIQLQSPKITRKLTTEWFAKRVDGRWQACMQR</sequence>
<feature type="chain" id="PRO_5047348886" evidence="2">
    <location>
        <begin position="22"/>
        <end position="411"/>
    </location>
</feature>
<feature type="signal peptide" evidence="2">
    <location>
        <begin position="1"/>
        <end position="21"/>
    </location>
</feature>
<organism evidence="3 4">
    <name type="scientific">Niveibacterium microcysteis</name>
    <dbReference type="NCBI Taxonomy" id="2811415"/>
    <lineage>
        <taxon>Bacteria</taxon>
        <taxon>Pseudomonadati</taxon>
        <taxon>Pseudomonadota</taxon>
        <taxon>Betaproteobacteria</taxon>
        <taxon>Rhodocyclales</taxon>
        <taxon>Rhodocyclaceae</taxon>
        <taxon>Niveibacterium</taxon>
    </lineage>
</organism>
<dbReference type="Pfam" id="PF07759">
    <property type="entry name" value="DUF1615"/>
    <property type="match status" value="1"/>
</dbReference>
<protein>
    <submittedName>
        <fullName evidence="3">DUF1615 domain-containing protein</fullName>
    </submittedName>
</protein>
<keyword evidence="4" id="KW-1185">Reference proteome</keyword>